<protein>
    <recommendedName>
        <fullName evidence="4">Outer membrane protein beta-barrel domain-containing protein</fullName>
    </recommendedName>
</protein>
<sequence>MRITVLSFLLLVVTAVTAQTPLTGMPGNSLQQSIQKLNKKWSFSKYIGASTSFGFFNGGNASVFSVPVGLQLNRQLNNNLYAFAGLSAAPAYINFNGSFLNNNVKVMQQSLSRYNQFATFTRAELGLMYVNEQKTFSVSGSFGVQQGVHPFYPIQSFNTIQPSRQYNLQR</sequence>
<proteinExistence type="predicted"/>
<comment type="caution">
    <text evidence="2">The sequence shown here is derived from an EMBL/GenBank/DDBJ whole genome shotgun (WGS) entry which is preliminary data.</text>
</comment>
<dbReference type="Proteomes" id="UP001597511">
    <property type="component" value="Unassembled WGS sequence"/>
</dbReference>
<reference evidence="3" key="1">
    <citation type="journal article" date="2019" name="Int. J. Syst. Evol. Microbiol.">
        <title>The Global Catalogue of Microorganisms (GCM) 10K type strain sequencing project: providing services to taxonomists for standard genome sequencing and annotation.</title>
        <authorList>
            <consortium name="The Broad Institute Genomics Platform"/>
            <consortium name="The Broad Institute Genome Sequencing Center for Infectious Disease"/>
            <person name="Wu L."/>
            <person name="Ma J."/>
        </authorList>
    </citation>
    <scope>NUCLEOTIDE SEQUENCE [LARGE SCALE GENOMIC DNA]</scope>
    <source>
        <strain evidence="3">KCTC 23299</strain>
    </source>
</reference>
<dbReference type="RefSeq" id="WP_386095590.1">
    <property type="nucleotide sequence ID" value="NZ_JBHUOZ010000001.1"/>
</dbReference>
<evidence type="ECO:0000313" key="2">
    <source>
        <dbReference type="EMBL" id="MFD2918930.1"/>
    </source>
</evidence>
<accession>A0ABW6A0W2</accession>
<organism evidence="2 3">
    <name type="scientific">Terrimonas rubra</name>
    <dbReference type="NCBI Taxonomy" id="1035890"/>
    <lineage>
        <taxon>Bacteria</taxon>
        <taxon>Pseudomonadati</taxon>
        <taxon>Bacteroidota</taxon>
        <taxon>Chitinophagia</taxon>
        <taxon>Chitinophagales</taxon>
        <taxon>Chitinophagaceae</taxon>
        <taxon>Terrimonas</taxon>
    </lineage>
</organism>
<evidence type="ECO:0000256" key="1">
    <source>
        <dbReference type="SAM" id="SignalP"/>
    </source>
</evidence>
<gene>
    <name evidence="2" type="ORF">ACFS6H_04350</name>
</gene>
<dbReference type="EMBL" id="JBHUOZ010000001">
    <property type="protein sequence ID" value="MFD2918930.1"/>
    <property type="molecule type" value="Genomic_DNA"/>
</dbReference>
<evidence type="ECO:0000313" key="3">
    <source>
        <dbReference type="Proteomes" id="UP001597511"/>
    </source>
</evidence>
<keyword evidence="1" id="KW-0732">Signal</keyword>
<keyword evidence="3" id="KW-1185">Reference proteome</keyword>
<name>A0ABW6A0W2_9BACT</name>
<feature type="chain" id="PRO_5046559124" description="Outer membrane protein beta-barrel domain-containing protein" evidence="1">
    <location>
        <begin position="19"/>
        <end position="170"/>
    </location>
</feature>
<feature type="signal peptide" evidence="1">
    <location>
        <begin position="1"/>
        <end position="18"/>
    </location>
</feature>
<evidence type="ECO:0008006" key="4">
    <source>
        <dbReference type="Google" id="ProtNLM"/>
    </source>
</evidence>